<keyword evidence="2" id="KW-1185">Reference proteome</keyword>
<dbReference type="OrthoDB" id="9899843at2"/>
<comment type="caution">
    <text evidence="1">The sequence shown here is derived from an EMBL/GenBank/DDBJ whole genome shotgun (WGS) entry which is preliminary data.</text>
</comment>
<dbReference type="RefSeq" id="WP_067024251.1">
    <property type="nucleotide sequence ID" value="NZ_KQ949087.1"/>
</dbReference>
<reference evidence="1 2" key="1">
    <citation type="submission" date="2015-10" db="EMBL/GenBank/DDBJ databases">
        <title>Draft genome sequence of Streptomyces sp. RV15, isolated from a marine sponge.</title>
        <authorList>
            <person name="Ruckert C."/>
            <person name="Abdelmohsen U.R."/>
            <person name="Winkler A."/>
            <person name="Hentschel U."/>
            <person name="Kalinowski J."/>
            <person name="Kampfer P."/>
            <person name="Glaeser S."/>
        </authorList>
    </citation>
    <scope>NUCLEOTIDE SEQUENCE [LARGE SCALE GENOMIC DNA]</scope>
    <source>
        <strain evidence="1 2">RV15</strain>
    </source>
</reference>
<gene>
    <name evidence="1" type="ORF">AQJ91_21755</name>
</gene>
<evidence type="ECO:0000313" key="2">
    <source>
        <dbReference type="Proteomes" id="UP000053260"/>
    </source>
</evidence>
<accession>A0A101UYE2</accession>
<protein>
    <submittedName>
        <fullName evidence="1">Uncharacterized protein</fullName>
    </submittedName>
</protein>
<organism evidence="1 2">
    <name type="scientific">Streptomyces dysideae</name>
    <dbReference type="NCBI Taxonomy" id="909626"/>
    <lineage>
        <taxon>Bacteria</taxon>
        <taxon>Bacillati</taxon>
        <taxon>Actinomycetota</taxon>
        <taxon>Actinomycetes</taxon>
        <taxon>Kitasatosporales</taxon>
        <taxon>Streptomycetaceae</taxon>
        <taxon>Streptomyces</taxon>
    </lineage>
</organism>
<dbReference type="EMBL" id="LMXB01000055">
    <property type="protein sequence ID" value="KUO19164.1"/>
    <property type="molecule type" value="Genomic_DNA"/>
</dbReference>
<evidence type="ECO:0000313" key="1">
    <source>
        <dbReference type="EMBL" id="KUO19164.1"/>
    </source>
</evidence>
<name>A0A101UYE2_9ACTN</name>
<proteinExistence type="predicted"/>
<sequence length="126" mass="13669">MTTPPNAPGPGTRLLAEQLGLGEPLTALAVRHPPGDRLHRLARALCQTATELDTGYWRAQQVGRQLRALRGRLASGPDGTDALKEEISSAAEELELMLERCEVLDTALIRLLGIYQDIVPAPRVNP</sequence>
<dbReference type="AlphaFoldDB" id="A0A101UYE2"/>
<dbReference type="STRING" id="909626.AQJ91_21755"/>
<dbReference type="Proteomes" id="UP000053260">
    <property type="component" value="Unassembled WGS sequence"/>
</dbReference>